<dbReference type="AlphaFoldDB" id="A0A1H5PWM4"/>
<dbReference type="Pfam" id="PF02646">
    <property type="entry name" value="RmuC"/>
    <property type="match status" value="1"/>
</dbReference>
<name>A0A1H5PWM4_9ACTN</name>
<dbReference type="GO" id="GO:0006310">
    <property type="term" value="P:DNA recombination"/>
    <property type="evidence" value="ECO:0007669"/>
    <property type="project" value="UniProtKB-KW"/>
</dbReference>
<evidence type="ECO:0000256" key="2">
    <source>
        <dbReference type="ARBA" id="ARBA00009840"/>
    </source>
</evidence>
<feature type="region of interest" description="Disordered" evidence="6">
    <location>
        <begin position="470"/>
        <end position="492"/>
    </location>
</feature>
<evidence type="ECO:0000256" key="6">
    <source>
        <dbReference type="SAM" id="MobiDB-lite"/>
    </source>
</evidence>
<dbReference type="PANTHER" id="PTHR30563">
    <property type="entry name" value="DNA RECOMBINATION PROTEIN RMUC"/>
    <property type="match status" value="1"/>
</dbReference>
<dbReference type="EMBL" id="FNUC01000004">
    <property type="protein sequence ID" value="SEF17598.1"/>
    <property type="molecule type" value="Genomic_DNA"/>
</dbReference>
<organism evidence="7 8">
    <name type="scientific">Jiangella alba</name>
    <dbReference type="NCBI Taxonomy" id="561176"/>
    <lineage>
        <taxon>Bacteria</taxon>
        <taxon>Bacillati</taxon>
        <taxon>Actinomycetota</taxon>
        <taxon>Actinomycetes</taxon>
        <taxon>Jiangellales</taxon>
        <taxon>Jiangellaceae</taxon>
        <taxon>Jiangella</taxon>
    </lineage>
</organism>
<comment type="function">
    <text evidence="1">Involved in DNA recombination.</text>
</comment>
<dbReference type="PANTHER" id="PTHR30563:SF0">
    <property type="entry name" value="DNA RECOMBINATION PROTEIN RMUC"/>
    <property type="match status" value="1"/>
</dbReference>
<dbReference type="STRING" id="561176.SAMN04488561_5952"/>
<dbReference type="InterPro" id="IPR003798">
    <property type="entry name" value="DNA_recombination_RmuC"/>
</dbReference>
<evidence type="ECO:0000256" key="4">
    <source>
        <dbReference type="ARBA" id="ARBA00023172"/>
    </source>
</evidence>
<accession>A0A1H5PWM4</accession>
<protein>
    <submittedName>
        <fullName evidence="7">DNA recombination protein RmuC</fullName>
    </submittedName>
</protein>
<feature type="compositionally biased region" description="Basic residues" evidence="6">
    <location>
        <begin position="482"/>
        <end position="492"/>
    </location>
</feature>
<reference evidence="8" key="1">
    <citation type="submission" date="2016-10" db="EMBL/GenBank/DDBJ databases">
        <authorList>
            <person name="Varghese N."/>
            <person name="Submissions S."/>
        </authorList>
    </citation>
    <scope>NUCLEOTIDE SEQUENCE [LARGE SCALE GENOMIC DNA]</scope>
    <source>
        <strain evidence="8">DSM 45237</strain>
    </source>
</reference>
<feature type="coiled-coil region" evidence="5">
    <location>
        <begin position="32"/>
        <end position="112"/>
    </location>
</feature>
<proteinExistence type="inferred from homology"/>
<evidence type="ECO:0000313" key="7">
    <source>
        <dbReference type="EMBL" id="SEF17598.1"/>
    </source>
</evidence>
<evidence type="ECO:0000256" key="1">
    <source>
        <dbReference type="ARBA" id="ARBA00003416"/>
    </source>
</evidence>
<evidence type="ECO:0000313" key="8">
    <source>
        <dbReference type="Proteomes" id="UP000181980"/>
    </source>
</evidence>
<keyword evidence="4" id="KW-0233">DNA recombination</keyword>
<keyword evidence="8" id="KW-1185">Reference proteome</keyword>
<sequence length="492" mass="54455">MNVSSVLVALVALLLGGVVGALLVRVRTAGAAATVAAERDAARAELDSVRREKADLQAEREVDRERMLDAQAEQTRLETELAHARSSGEEKLAMLRAEQERLTQEFQRLSTDALRQNRADFLELATEQFKGSEERVKTELEHRRLAVEAMVRPLNDQLNKVTDHANELEKARATAYGELRTQLETMGKSSDQLRLETQQLVTALRAPQVRGRWGELQLRRVVEAAGMVEHVDFAEQATADTSDGKLRPDLLVNLAGGKKVVVDAKVAFNGYLEAQEARDEATRDKRLAAHARHLKTHIDSLAGKQYWEQFTPTPEFVVMFVPSDVFLNAAMEQDPTLFEHAFERNVVIATPSTLVALLRTVGYTWRQEALAQNAQDVLTLGRELHSRLATMGGHLARLGRQLDGAVKAYNDGVSSLESRVLVSARKMADLKVVDEELEAPPQVERAARQLQAPEMVDDALIALEDIQVDPRFGLGPATGKGSRSRRRSGTDG</sequence>
<dbReference type="RefSeq" id="WP_069114472.1">
    <property type="nucleotide sequence ID" value="NZ_FNUC01000004.1"/>
</dbReference>
<gene>
    <name evidence="7" type="ORF">SAMN04488561_5952</name>
</gene>
<dbReference type="Proteomes" id="UP000181980">
    <property type="component" value="Unassembled WGS sequence"/>
</dbReference>
<comment type="similarity">
    <text evidence="2">Belongs to the RmuC family.</text>
</comment>
<evidence type="ECO:0000256" key="5">
    <source>
        <dbReference type="SAM" id="Coils"/>
    </source>
</evidence>
<keyword evidence="3 5" id="KW-0175">Coiled coil</keyword>
<evidence type="ECO:0000256" key="3">
    <source>
        <dbReference type="ARBA" id="ARBA00023054"/>
    </source>
</evidence>